<dbReference type="RefSeq" id="WP_078766576.1">
    <property type="nucleotide sequence ID" value="NZ_FUXZ01000010.1"/>
</dbReference>
<gene>
    <name evidence="1" type="ORF">SAMN02745111_01726</name>
</gene>
<proteinExistence type="predicted"/>
<dbReference type="OrthoDB" id="8659436at2"/>
<dbReference type="GO" id="GO:0003700">
    <property type="term" value="F:DNA-binding transcription factor activity"/>
    <property type="evidence" value="ECO:0007669"/>
    <property type="project" value="InterPro"/>
</dbReference>
<dbReference type="EMBL" id="FUXZ01000010">
    <property type="protein sequence ID" value="SKA69002.1"/>
    <property type="molecule type" value="Genomic_DNA"/>
</dbReference>
<dbReference type="Pfam" id="PF01475">
    <property type="entry name" value="FUR"/>
    <property type="match status" value="1"/>
</dbReference>
<dbReference type="STRING" id="39495.SAMN02745111_01726"/>
<evidence type="ECO:0000313" key="1">
    <source>
        <dbReference type="EMBL" id="SKA69002.1"/>
    </source>
</evidence>
<name>A0A1T4VVH7_9FIRM</name>
<organism evidence="1 2">
    <name type="scientific">Eubacterium uniforme</name>
    <dbReference type="NCBI Taxonomy" id="39495"/>
    <lineage>
        <taxon>Bacteria</taxon>
        <taxon>Bacillati</taxon>
        <taxon>Bacillota</taxon>
        <taxon>Clostridia</taxon>
        <taxon>Eubacteriales</taxon>
        <taxon>Eubacteriaceae</taxon>
        <taxon>Eubacterium</taxon>
    </lineage>
</organism>
<dbReference type="SUPFAM" id="SSF46785">
    <property type="entry name" value="Winged helix' DNA-binding domain"/>
    <property type="match status" value="1"/>
</dbReference>
<dbReference type="InterPro" id="IPR036390">
    <property type="entry name" value="WH_DNA-bd_sf"/>
</dbReference>
<reference evidence="1 2" key="1">
    <citation type="submission" date="2017-02" db="EMBL/GenBank/DDBJ databases">
        <authorList>
            <person name="Peterson S.W."/>
        </authorList>
    </citation>
    <scope>NUCLEOTIDE SEQUENCE [LARGE SCALE GENOMIC DNA]</scope>
    <source>
        <strain evidence="1 2">ATCC 35992</strain>
    </source>
</reference>
<evidence type="ECO:0000313" key="2">
    <source>
        <dbReference type="Proteomes" id="UP000190814"/>
    </source>
</evidence>
<keyword evidence="2" id="KW-1185">Reference proteome</keyword>
<sequence>MADEKNVSDEQFETTQMQKDMILNLLREKGCRITKQRLVLIDIILTGNYSCSKEIYYAASKVDKNIGAATVYRMINTLEEIGAINRRNMYKVSCCEDCNVGPENCSYKIPMVSNNEKRLMPNTCEITFLDGRKINLNAGEWYRVVRNGLNTIGYEGKDIITNINIIPYNGGK</sequence>
<dbReference type="Gene3D" id="1.10.10.10">
    <property type="entry name" value="Winged helix-like DNA-binding domain superfamily/Winged helix DNA-binding domain"/>
    <property type="match status" value="1"/>
</dbReference>
<dbReference type="InterPro" id="IPR036388">
    <property type="entry name" value="WH-like_DNA-bd_sf"/>
</dbReference>
<dbReference type="AlphaFoldDB" id="A0A1T4VVH7"/>
<dbReference type="Proteomes" id="UP000190814">
    <property type="component" value="Unassembled WGS sequence"/>
</dbReference>
<accession>A0A1T4VVH7</accession>
<protein>
    <submittedName>
        <fullName evidence="1">Fur family transcriptional regulator, ferric uptake regulator</fullName>
    </submittedName>
</protein>
<dbReference type="InterPro" id="IPR002481">
    <property type="entry name" value="FUR"/>
</dbReference>